<dbReference type="Pfam" id="PF00480">
    <property type="entry name" value="ROK"/>
    <property type="match status" value="1"/>
</dbReference>
<dbReference type="STRING" id="1423730.FC75_GL001735"/>
<dbReference type="InterPro" id="IPR043129">
    <property type="entry name" value="ATPase_NBD"/>
</dbReference>
<dbReference type="InterPro" id="IPR036390">
    <property type="entry name" value="WH_DNA-bd_sf"/>
</dbReference>
<dbReference type="RefSeq" id="WP_056989479.1">
    <property type="nucleotide sequence ID" value="NZ_AYZJ01000030.1"/>
</dbReference>
<reference evidence="5 6" key="1">
    <citation type="journal article" date="2015" name="Genome Announc.">
        <title>Expanding the biotechnology potential of lactobacilli through comparative genomics of 213 strains and associated genera.</title>
        <authorList>
            <person name="Sun Z."/>
            <person name="Harris H.M."/>
            <person name="McCann A."/>
            <person name="Guo C."/>
            <person name="Argimon S."/>
            <person name="Zhang W."/>
            <person name="Yang X."/>
            <person name="Jeffery I.B."/>
            <person name="Cooney J.C."/>
            <person name="Kagawa T.F."/>
            <person name="Liu W."/>
            <person name="Song Y."/>
            <person name="Salvetti E."/>
            <person name="Wrobel A."/>
            <person name="Rasinkangas P."/>
            <person name="Parkhill J."/>
            <person name="Rea M.C."/>
            <person name="O'Sullivan O."/>
            <person name="Ritari J."/>
            <person name="Douillard F.P."/>
            <person name="Paul Ross R."/>
            <person name="Yang R."/>
            <person name="Briner A.E."/>
            <person name="Felis G.E."/>
            <person name="de Vos W.M."/>
            <person name="Barrangou R."/>
            <person name="Klaenhammer T.R."/>
            <person name="Caufield P.W."/>
            <person name="Cui Y."/>
            <person name="Zhang H."/>
            <person name="O'Toole P.W."/>
        </authorList>
    </citation>
    <scope>NUCLEOTIDE SEQUENCE [LARGE SCALE GENOMIC DNA]</scope>
    <source>
        <strain evidence="5 6">DSM 22697</strain>
    </source>
</reference>
<evidence type="ECO:0000256" key="4">
    <source>
        <dbReference type="SAM" id="MobiDB-lite"/>
    </source>
</evidence>
<dbReference type="PATRIC" id="fig|1423730.4.peg.1812"/>
<feature type="region of interest" description="Disordered" evidence="4">
    <location>
        <begin position="1"/>
        <end position="29"/>
    </location>
</feature>
<dbReference type="SUPFAM" id="SSF53067">
    <property type="entry name" value="Actin-like ATPase domain"/>
    <property type="match status" value="1"/>
</dbReference>
<dbReference type="PANTHER" id="PTHR18964">
    <property type="entry name" value="ROK (REPRESSOR, ORF, KINASE) FAMILY"/>
    <property type="match status" value="1"/>
</dbReference>
<dbReference type="Gene3D" id="1.10.10.10">
    <property type="entry name" value="Winged helix-like DNA-binding domain superfamily/Winged helix DNA-binding domain"/>
    <property type="match status" value="1"/>
</dbReference>
<dbReference type="AlphaFoldDB" id="A0A0R2F2E8"/>
<evidence type="ECO:0000256" key="1">
    <source>
        <dbReference type="ARBA" id="ARBA00002486"/>
    </source>
</evidence>
<name>A0A0R2F2E8_9LACO</name>
<comment type="function">
    <text evidence="1">Transcriptional repressor of xylose-utilizing enzymes.</text>
</comment>
<dbReference type="InterPro" id="IPR000600">
    <property type="entry name" value="ROK"/>
</dbReference>
<feature type="compositionally biased region" description="Basic and acidic residues" evidence="4">
    <location>
        <begin position="1"/>
        <end position="14"/>
    </location>
</feature>
<evidence type="ECO:0008006" key="7">
    <source>
        <dbReference type="Google" id="ProtNLM"/>
    </source>
</evidence>
<comment type="similarity">
    <text evidence="2">Belongs to the ROK (NagC/XylR) family.</text>
</comment>
<protein>
    <recommendedName>
        <fullName evidence="7">ROK family protein</fullName>
    </recommendedName>
</protein>
<evidence type="ECO:0000313" key="5">
    <source>
        <dbReference type="EMBL" id="KRN22687.1"/>
    </source>
</evidence>
<dbReference type="InterPro" id="IPR049874">
    <property type="entry name" value="ROK_cs"/>
</dbReference>
<evidence type="ECO:0000256" key="2">
    <source>
        <dbReference type="ARBA" id="ARBA00006479"/>
    </source>
</evidence>
<comment type="caution">
    <text evidence="5">The sequence shown here is derived from an EMBL/GenBank/DDBJ whole genome shotgun (WGS) entry which is preliminary data.</text>
</comment>
<dbReference type="GO" id="GO:0042732">
    <property type="term" value="P:D-xylose metabolic process"/>
    <property type="evidence" value="ECO:0007669"/>
    <property type="project" value="UniProtKB-KW"/>
</dbReference>
<gene>
    <name evidence="5" type="ORF">FC75_GL001735</name>
</gene>
<proteinExistence type="inferred from homology"/>
<keyword evidence="3" id="KW-0119">Carbohydrate metabolism</keyword>
<accession>A0A0R2F2E8</accession>
<dbReference type="Proteomes" id="UP000050865">
    <property type="component" value="Unassembled WGS sequence"/>
</dbReference>
<dbReference type="InterPro" id="IPR036388">
    <property type="entry name" value="WH-like_DNA-bd_sf"/>
</dbReference>
<evidence type="ECO:0000256" key="3">
    <source>
        <dbReference type="ARBA" id="ARBA00022629"/>
    </source>
</evidence>
<keyword evidence="3" id="KW-0859">Xylose metabolism</keyword>
<evidence type="ECO:0000313" key="6">
    <source>
        <dbReference type="Proteomes" id="UP000050865"/>
    </source>
</evidence>
<dbReference type="Gene3D" id="3.30.420.40">
    <property type="match status" value="2"/>
</dbReference>
<organism evidence="5 6">
    <name type="scientific">Lacticaseibacillus camelliae DSM 22697 = JCM 13995</name>
    <dbReference type="NCBI Taxonomy" id="1423730"/>
    <lineage>
        <taxon>Bacteria</taxon>
        <taxon>Bacillati</taxon>
        <taxon>Bacillota</taxon>
        <taxon>Bacilli</taxon>
        <taxon>Lactobacillales</taxon>
        <taxon>Lactobacillaceae</taxon>
        <taxon>Lacticaseibacillus</taxon>
    </lineage>
</organism>
<keyword evidence="6" id="KW-1185">Reference proteome</keyword>
<dbReference type="EMBL" id="AYZJ01000030">
    <property type="protein sequence ID" value="KRN22687.1"/>
    <property type="molecule type" value="Genomic_DNA"/>
</dbReference>
<dbReference type="PANTHER" id="PTHR18964:SF149">
    <property type="entry name" value="BIFUNCTIONAL UDP-N-ACETYLGLUCOSAMINE 2-EPIMERASE_N-ACETYLMANNOSAMINE KINASE"/>
    <property type="match status" value="1"/>
</dbReference>
<sequence>MAEISKRDVRENNEKNVLQDVMNSGPTSRSQVAKDLQLNKVTVSDIFSQLIDEGYLEELGAGAGSQAGGRKPTLYRFDPHFGYVISFDLGFHATDMSVSTLDGQVLQSGNFWGEGAALTERLALMLAKIQAYQRQPVTQTRHGLMGVAIGIHGIVYQNRILDSPFLATTDVDIAAYFQQALHVPVVLENEANLAALYARDFTQLATAQQDLVALSIHKGIGAGVVINGQLFRGAQGGAGEVGRTFVEPDAAGEPIKIETLCSEDAVMAQLREALGDPALTEKAVALRYQADDVKVQQVLSQFATYLAMVVHNLVATYDPKIVVINSTLMAQIPRLLAVVASEVQRFGSQVRLTLCQDVDHAVTLGGTALIVHQVLGMGRRQLHFKNA</sequence>
<dbReference type="PROSITE" id="PS01125">
    <property type="entry name" value="ROK"/>
    <property type="match status" value="1"/>
</dbReference>
<dbReference type="SUPFAM" id="SSF46785">
    <property type="entry name" value="Winged helix' DNA-binding domain"/>
    <property type="match status" value="1"/>
</dbReference>